<evidence type="ECO:0000256" key="7">
    <source>
        <dbReference type="ARBA" id="ARBA00022967"/>
    </source>
</evidence>
<dbReference type="InterPro" id="IPR003593">
    <property type="entry name" value="AAA+_ATPase"/>
</dbReference>
<keyword evidence="7" id="KW-1278">Translocase</keyword>
<evidence type="ECO:0000313" key="10">
    <source>
        <dbReference type="EMBL" id="ERL63678.1"/>
    </source>
</evidence>
<sequence length="474" mass="51370">MVQLAVTNLTFSYAEEAPPIFADLNFAPADGTFNLLTGPSGSGKSTLLKLLAGLYPQYGGVIQSGEVTVDGTAIAALPPYQRAQHVAVLFQNPSRQFAMRTVIDQLQFALANLQLAPAEIDRRITAVLSALNLTAFTNRALQSLSGGEQQRVALASVLALGSDLILLDEPFANVDAKGRTQLLADLKNLQETQHKTIILADHDLSGYAGLVDHVYHVDHATHTLTTPPLTDLPQDTPATPVIGQSLTSGPLAWADLGLGVDTRQLIRNAHFQIPAGQLGLLSGDNGAGKSTLFSALTQQHPFTGSITYGAQPVKQFKLRQWAMRVAEVYQNSPDQFIRIHLQEELDLSAQHSLHPDYWTPERIKAAVDQLNLTGLEEHVNYALSGGQQKKLQVLSMLIMGQPVLLLDEPFAGLDAQSLHAVLTLLQQTVQDLQISALVVSHQRQGVVPFMAYELHLADEQLTLIAGEEGTHDQQ</sequence>
<dbReference type="CDD" id="cd03225">
    <property type="entry name" value="ABC_cobalt_CbiO_domain1"/>
    <property type="match status" value="2"/>
</dbReference>
<dbReference type="RefSeq" id="WP_022531029.1">
    <property type="nucleotide sequence ID" value="NZ_KI271621.1"/>
</dbReference>
<dbReference type="InterPro" id="IPR003439">
    <property type="entry name" value="ABC_transporter-like_ATP-bd"/>
</dbReference>
<dbReference type="OrthoDB" id="501320at2"/>
<comment type="similarity">
    <text evidence="2">Belongs to the ABC transporter superfamily.</text>
</comment>
<dbReference type="PANTHER" id="PTHR43553:SF27">
    <property type="entry name" value="ENERGY-COUPLING FACTOR TRANSPORTER ATP-BINDING PROTEIN ECFA2"/>
    <property type="match status" value="1"/>
</dbReference>
<feature type="domain" description="ABC transporter" evidence="9">
    <location>
        <begin position="4"/>
        <end position="244"/>
    </location>
</feature>
<evidence type="ECO:0000256" key="4">
    <source>
        <dbReference type="ARBA" id="ARBA00022475"/>
    </source>
</evidence>
<keyword evidence="5" id="KW-0547">Nucleotide-binding</keyword>
<feature type="domain" description="ABC transporter" evidence="9">
    <location>
        <begin position="251"/>
        <end position="474"/>
    </location>
</feature>
<evidence type="ECO:0000256" key="1">
    <source>
        <dbReference type="ARBA" id="ARBA00004202"/>
    </source>
</evidence>
<evidence type="ECO:0000256" key="2">
    <source>
        <dbReference type="ARBA" id="ARBA00005417"/>
    </source>
</evidence>
<evidence type="ECO:0000256" key="8">
    <source>
        <dbReference type="ARBA" id="ARBA00023136"/>
    </source>
</evidence>
<dbReference type="SMART" id="SM00382">
    <property type="entry name" value="AAA"/>
    <property type="match status" value="2"/>
</dbReference>
<name>U4TP50_9LACO</name>
<evidence type="ECO:0000256" key="5">
    <source>
        <dbReference type="ARBA" id="ARBA00022741"/>
    </source>
</evidence>
<comment type="subcellular location">
    <subcellularLocation>
        <location evidence="1">Cell membrane</location>
        <topology evidence="1">Peripheral membrane protein</topology>
    </subcellularLocation>
</comment>
<protein>
    <submittedName>
        <fullName evidence="10">PotA</fullName>
    </submittedName>
</protein>
<accession>U4TP50</accession>
<keyword evidence="3" id="KW-0813">Transport</keyword>
<dbReference type="InterPro" id="IPR015856">
    <property type="entry name" value="ABC_transpr_CbiO/EcfA_su"/>
</dbReference>
<evidence type="ECO:0000259" key="9">
    <source>
        <dbReference type="PROSITE" id="PS50893"/>
    </source>
</evidence>
<dbReference type="InterPro" id="IPR017871">
    <property type="entry name" value="ABC_transporter-like_CS"/>
</dbReference>
<dbReference type="Proteomes" id="UP000030647">
    <property type="component" value="Unassembled WGS sequence"/>
</dbReference>
<keyword evidence="6" id="KW-0067">ATP-binding</keyword>
<dbReference type="STRING" id="1231336.L248_2448"/>
<dbReference type="HOGENOM" id="CLU_000604_86_7_9"/>
<proteinExistence type="inferred from homology"/>
<evidence type="ECO:0000256" key="3">
    <source>
        <dbReference type="ARBA" id="ARBA00022448"/>
    </source>
</evidence>
<dbReference type="PROSITE" id="PS00211">
    <property type="entry name" value="ABC_TRANSPORTER_1"/>
    <property type="match status" value="2"/>
</dbReference>
<organism evidence="10 11">
    <name type="scientific">Schleiferilactobacillus shenzhenensis LY-73</name>
    <dbReference type="NCBI Taxonomy" id="1231336"/>
    <lineage>
        <taxon>Bacteria</taxon>
        <taxon>Bacillati</taxon>
        <taxon>Bacillota</taxon>
        <taxon>Bacilli</taxon>
        <taxon>Lactobacillales</taxon>
        <taxon>Lactobacillaceae</taxon>
        <taxon>Schleiferilactobacillus</taxon>
    </lineage>
</organism>
<dbReference type="GO" id="GO:0005524">
    <property type="term" value="F:ATP binding"/>
    <property type="evidence" value="ECO:0007669"/>
    <property type="project" value="UniProtKB-KW"/>
</dbReference>
<dbReference type="PROSITE" id="PS50893">
    <property type="entry name" value="ABC_TRANSPORTER_2"/>
    <property type="match status" value="2"/>
</dbReference>
<dbReference type="Pfam" id="PF00005">
    <property type="entry name" value="ABC_tran"/>
    <property type="match status" value="2"/>
</dbReference>
<evidence type="ECO:0000256" key="6">
    <source>
        <dbReference type="ARBA" id="ARBA00022840"/>
    </source>
</evidence>
<keyword evidence="4" id="KW-1003">Cell membrane</keyword>
<dbReference type="GO" id="GO:0016887">
    <property type="term" value="F:ATP hydrolysis activity"/>
    <property type="evidence" value="ECO:0007669"/>
    <property type="project" value="InterPro"/>
</dbReference>
<dbReference type="GO" id="GO:0042626">
    <property type="term" value="F:ATPase-coupled transmembrane transporter activity"/>
    <property type="evidence" value="ECO:0007669"/>
    <property type="project" value="TreeGrafter"/>
</dbReference>
<keyword evidence="11" id="KW-1185">Reference proteome</keyword>
<dbReference type="EMBL" id="KI271621">
    <property type="protein sequence ID" value="ERL63678.1"/>
    <property type="molecule type" value="Genomic_DNA"/>
</dbReference>
<dbReference type="Gene3D" id="3.40.50.300">
    <property type="entry name" value="P-loop containing nucleotide triphosphate hydrolases"/>
    <property type="match status" value="2"/>
</dbReference>
<keyword evidence="8" id="KW-0472">Membrane</keyword>
<reference evidence="11" key="1">
    <citation type="journal article" date="2013" name="Genome Announc.">
        <title>Whole-Genome Sequencing of Lactobacillus shenzhenensis Strain LY-73T.</title>
        <authorList>
            <person name="Lin Z."/>
            <person name="Liu Z."/>
            <person name="Yang R."/>
            <person name="Zou Y."/>
            <person name="Wan D."/>
            <person name="Chen J."/>
            <person name="Guo M."/>
            <person name="Zhao J."/>
            <person name="Fang C."/>
            <person name="Yang R."/>
            <person name="Liu F."/>
        </authorList>
    </citation>
    <scope>NUCLEOTIDE SEQUENCE [LARGE SCALE GENOMIC DNA]</scope>
    <source>
        <strain evidence="11">LY-73</strain>
    </source>
</reference>
<evidence type="ECO:0000313" key="11">
    <source>
        <dbReference type="Proteomes" id="UP000030647"/>
    </source>
</evidence>
<dbReference type="InterPro" id="IPR027417">
    <property type="entry name" value="P-loop_NTPase"/>
</dbReference>
<gene>
    <name evidence="10" type="primary">potA</name>
    <name evidence="10" type="ORF">L248_2448</name>
</gene>
<dbReference type="AlphaFoldDB" id="U4TP50"/>
<dbReference type="GO" id="GO:0043190">
    <property type="term" value="C:ATP-binding cassette (ABC) transporter complex"/>
    <property type="evidence" value="ECO:0007669"/>
    <property type="project" value="TreeGrafter"/>
</dbReference>
<dbReference type="SUPFAM" id="SSF52540">
    <property type="entry name" value="P-loop containing nucleoside triphosphate hydrolases"/>
    <property type="match status" value="2"/>
</dbReference>
<dbReference type="eggNOG" id="COG1122">
    <property type="taxonomic scope" value="Bacteria"/>
</dbReference>
<dbReference type="InterPro" id="IPR050095">
    <property type="entry name" value="ECF_ABC_transporter_ATP-bd"/>
</dbReference>
<dbReference type="PANTHER" id="PTHR43553">
    <property type="entry name" value="HEAVY METAL TRANSPORTER"/>
    <property type="match status" value="1"/>
</dbReference>